<evidence type="ECO:0000256" key="2">
    <source>
        <dbReference type="ARBA" id="ARBA00022723"/>
    </source>
</evidence>
<feature type="active site" description="Proton acceptor; specific for (S)-substrate epimerization" evidence="5">
    <location>
        <position position="250"/>
    </location>
</feature>
<evidence type="ECO:0000256" key="5">
    <source>
        <dbReference type="PIRSR" id="PIRSR634603-1"/>
    </source>
</evidence>
<feature type="binding site" evidence="6">
    <location>
        <position position="228"/>
    </location>
    <ligand>
        <name>Mg(2+)</name>
        <dbReference type="ChEBI" id="CHEBI:18420"/>
    </ligand>
</feature>
<dbReference type="GO" id="GO:0046872">
    <property type="term" value="F:metal ion binding"/>
    <property type="evidence" value="ECO:0007669"/>
    <property type="project" value="UniProtKB-KW"/>
</dbReference>
<protein>
    <recommendedName>
        <fullName evidence="7">Dipeptide epimerase</fullName>
        <ecNumber evidence="7">5.1.1.-</ecNumber>
    </recommendedName>
</protein>
<name>A0A255XII3_9PROT</name>
<evidence type="ECO:0000256" key="3">
    <source>
        <dbReference type="ARBA" id="ARBA00022842"/>
    </source>
</evidence>
<dbReference type="EC" id="5.1.1.-" evidence="7"/>
<dbReference type="RefSeq" id="WP_094410405.1">
    <property type="nucleotide sequence ID" value="NZ_BMJZ01000003.1"/>
</dbReference>
<dbReference type="Pfam" id="PF02746">
    <property type="entry name" value="MR_MLE_N"/>
    <property type="match status" value="1"/>
</dbReference>
<dbReference type="SFLD" id="SFLDF00010">
    <property type="entry name" value="dipeptide_epimerase"/>
    <property type="match status" value="1"/>
</dbReference>
<dbReference type="PANTHER" id="PTHR48080:SF3">
    <property type="entry name" value="ENOLASE SUPERFAMILY MEMBER DDB_G0284701"/>
    <property type="match status" value="1"/>
</dbReference>
<evidence type="ECO:0000313" key="9">
    <source>
        <dbReference type="EMBL" id="OYQ16767.1"/>
    </source>
</evidence>
<evidence type="ECO:0000256" key="6">
    <source>
        <dbReference type="PIRSR" id="PIRSR634603-3"/>
    </source>
</evidence>
<dbReference type="SUPFAM" id="SSF51604">
    <property type="entry name" value="Enolase C-terminal domain-like"/>
    <property type="match status" value="1"/>
</dbReference>
<sequence>MGIALDVRFESWPIAGSFTISRGSRTEARVVTVFVRQDGTQGWGECVPYPRYGESVEGVIELIEAQGEWLTGQTSPADARLGLLTRLKPGAARNALDCALWDLEAKQSGVPVWKRAGLPAPSDAVTAYTLSLGTPETMREAAQKAAHRPLLKVKLGGAGDPERIAAVRQGAPDSTLIVDANEAWTDDLLDPCLAACRAAGVALIEQPLPAGKDEALAGLDAGILLCADESVHDRSTLDALAARYQAINIKLDKTGGLTEAIAMAEAAEARGLKLMIGCMVGTSLAMAPALLLAGKASFVDLDGPLLLAKDRDPGLSFTGSTITPAPAALWG</sequence>
<dbReference type="InterPro" id="IPR013341">
    <property type="entry name" value="Mandelate_racemase_N_dom"/>
</dbReference>
<keyword evidence="2 6" id="KW-0479">Metal-binding</keyword>
<dbReference type="CDD" id="cd03319">
    <property type="entry name" value="L-Ala-DL-Glu_epimerase"/>
    <property type="match status" value="1"/>
</dbReference>
<comment type="cofactor">
    <cofactor evidence="6 7">
        <name>Mg(2+)</name>
        <dbReference type="ChEBI" id="CHEBI:18420"/>
    </cofactor>
    <text evidence="6 7">Binds 1 Mg(2+) ion per subunit.</text>
</comment>
<dbReference type="InterPro" id="IPR036849">
    <property type="entry name" value="Enolase-like_C_sf"/>
</dbReference>
<dbReference type="SMART" id="SM00922">
    <property type="entry name" value="MR_MLE"/>
    <property type="match status" value="1"/>
</dbReference>
<feature type="domain" description="Mandelate racemase/muconate lactonizing enzyme C-terminal" evidence="8">
    <location>
        <begin position="135"/>
        <end position="226"/>
    </location>
</feature>
<proteinExistence type="inferred from homology"/>
<dbReference type="OrthoDB" id="9782675at2"/>
<organism evidence="9 10">
    <name type="scientific">Elstera cyanobacteriorum</name>
    <dbReference type="NCBI Taxonomy" id="2022747"/>
    <lineage>
        <taxon>Bacteria</taxon>
        <taxon>Pseudomonadati</taxon>
        <taxon>Pseudomonadota</taxon>
        <taxon>Alphaproteobacteria</taxon>
        <taxon>Rhodospirillales</taxon>
        <taxon>Rhodospirillaceae</taxon>
        <taxon>Elstera</taxon>
    </lineage>
</organism>
<evidence type="ECO:0000259" key="8">
    <source>
        <dbReference type="SMART" id="SM00922"/>
    </source>
</evidence>
<dbReference type="InterPro" id="IPR034603">
    <property type="entry name" value="Dipeptide_epimerase"/>
</dbReference>
<evidence type="ECO:0000256" key="4">
    <source>
        <dbReference type="ARBA" id="ARBA00023235"/>
    </source>
</evidence>
<dbReference type="Gene3D" id="3.30.390.10">
    <property type="entry name" value="Enolase-like, N-terminal domain"/>
    <property type="match status" value="1"/>
</dbReference>
<feature type="binding site" evidence="6">
    <location>
        <position position="205"/>
    </location>
    <ligand>
        <name>Mg(2+)</name>
        <dbReference type="ChEBI" id="CHEBI:18420"/>
    </ligand>
</feature>
<keyword evidence="4 7" id="KW-0413">Isomerase</keyword>
<gene>
    <name evidence="9" type="ORF">CHR90_17455</name>
</gene>
<dbReference type="NCBIfam" id="NF042940">
    <property type="entry name" value="racemase_DgcA"/>
    <property type="match status" value="1"/>
</dbReference>
<dbReference type="Gene3D" id="3.20.20.120">
    <property type="entry name" value="Enolase-like C-terminal domain"/>
    <property type="match status" value="1"/>
</dbReference>
<dbReference type="SUPFAM" id="SSF54826">
    <property type="entry name" value="Enolase N-terminal domain-like"/>
    <property type="match status" value="1"/>
</dbReference>
<feature type="binding site" evidence="6">
    <location>
        <position position="179"/>
    </location>
    <ligand>
        <name>Mg(2+)</name>
        <dbReference type="ChEBI" id="CHEBI:18420"/>
    </ligand>
</feature>
<dbReference type="PANTHER" id="PTHR48080">
    <property type="entry name" value="D-GALACTONATE DEHYDRATASE-RELATED"/>
    <property type="match status" value="1"/>
</dbReference>
<dbReference type="InterPro" id="IPR029017">
    <property type="entry name" value="Enolase-like_N"/>
</dbReference>
<dbReference type="Pfam" id="PF13378">
    <property type="entry name" value="MR_MLE_C"/>
    <property type="match status" value="1"/>
</dbReference>
<reference evidence="9 10" key="1">
    <citation type="submission" date="2017-07" db="EMBL/GenBank/DDBJ databases">
        <title>Elstera cyanobacteriorum sp. nov., a novel bacterium isolated from cyanobacterial aggregates in a eutrophic lake.</title>
        <authorList>
            <person name="Cai H."/>
        </authorList>
    </citation>
    <scope>NUCLEOTIDE SEQUENCE [LARGE SCALE GENOMIC DNA]</scope>
    <source>
        <strain evidence="9 10">TH019</strain>
    </source>
</reference>
<dbReference type="InterPro" id="IPR034593">
    <property type="entry name" value="DgoD-like"/>
</dbReference>
<comment type="similarity">
    <text evidence="1 7">Belongs to the mandelate racemase/muconate lactonizing enzyme family.</text>
</comment>
<accession>A0A255XII3</accession>
<dbReference type="EMBL" id="NOXS01000035">
    <property type="protein sequence ID" value="OYQ16767.1"/>
    <property type="molecule type" value="Genomic_DNA"/>
</dbReference>
<dbReference type="SFLD" id="SFLDG00180">
    <property type="entry name" value="muconate_cycloisomerase"/>
    <property type="match status" value="1"/>
</dbReference>
<comment type="caution">
    <text evidence="9">The sequence shown here is derived from an EMBL/GenBank/DDBJ whole genome shotgun (WGS) entry which is preliminary data.</text>
</comment>
<evidence type="ECO:0000313" key="10">
    <source>
        <dbReference type="Proteomes" id="UP000216361"/>
    </source>
</evidence>
<dbReference type="GO" id="GO:0016855">
    <property type="term" value="F:racemase and epimerase activity, acting on amino acids and derivatives"/>
    <property type="evidence" value="ECO:0007669"/>
    <property type="project" value="UniProtKB-UniRule"/>
</dbReference>
<dbReference type="SFLD" id="SFLDS00001">
    <property type="entry name" value="Enolase"/>
    <property type="match status" value="1"/>
</dbReference>
<dbReference type="AlphaFoldDB" id="A0A255XII3"/>
<keyword evidence="3 6" id="KW-0460">Magnesium</keyword>
<evidence type="ECO:0000256" key="7">
    <source>
        <dbReference type="RuleBase" id="RU366006"/>
    </source>
</evidence>
<dbReference type="InterPro" id="IPR029065">
    <property type="entry name" value="Enolase_C-like"/>
</dbReference>
<keyword evidence="10" id="KW-1185">Reference proteome</keyword>
<dbReference type="InterPro" id="IPR013342">
    <property type="entry name" value="Mandelate_racemase_C"/>
</dbReference>
<feature type="active site" description="Proton acceptor; specific for (R)-substrate epimerization" evidence="5">
    <location>
        <position position="154"/>
    </location>
</feature>
<evidence type="ECO:0000256" key="1">
    <source>
        <dbReference type="ARBA" id="ARBA00008031"/>
    </source>
</evidence>
<dbReference type="Proteomes" id="UP000216361">
    <property type="component" value="Unassembled WGS sequence"/>
</dbReference>